<gene>
    <name evidence="5" type="ORF">AT9943_LOCUS3121</name>
</gene>
<evidence type="ECO:0000256" key="3">
    <source>
        <dbReference type="ARBA" id="ARBA00022801"/>
    </source>
</evidence>
<dbReference type="PROSITE" id="PS50600">
    <property type="entry name" value="ULP_PROTEASE"/>
    <property type="match status" value="1"/>
</dbReference>
<dbReference type="GO" id="GO:0006508">
    <property type="term" value="P:proteolysis"/>
    <property type="evidence" value="ECO:0007669"/>
    <property type="project" value="UniProtKB-KW"/>
</dbReference>
<evidence type="ECO:0000256" key="2">
    <source>
        <dbReference type="ARBA" id="ARBA00022670"/>
    </source>
</evidence>
<organism evidence="5 6">
    <name type="scientific">Arabidopsis thaliana</name>
    <name type="common">Mouse-ear cress</name>
    <dbReference type="NCBI Taxonomy" id="3702"/>
    <lineage>
        <taxon>Eukaryota</taxon>
        <taxon>Viridiplantae</taxon>
        <taxon>Streptophyta</taxon>
        <taxon>Embryophyta</taxon>
        <taxon>Tracheophyta</taxon>
        <taxon>Spermatophyta</taxon>
        <taxon>Magnoliopsida</taxon>
        <taxon>eudicotyledons</taxon>
        <taxon>Gunneridae</taxon>
        <taxon>Pentapetalae</taxon>
        <taxon>rosids</taxon>
        <taxon>malvids</taxon>
        <taxon>Brassicales</taxon>
        <taxon>Brassicaceae</taxon>
        <taxon>Camelineae</taxon>
        <taxon>Arabidopsis</taxon>
    </lineage>
</organism>
<dbReference type="SUPFAM" id="SSF54001">
    <property type="entry name" value="Cysteine proteinases"/>
    <property type="match status" value="1"/>
</dbReference>
<accession>A0A7G2DZ27</accession>
<dbReference type="GO" id="GO:0008234">
    <property type="term" value="F:cysteine-type peptidase activity"/>
    <property type="evidence" value="ECO:0007669"/>
    <property type="project" value="InterPro"/>
</dbReference>
<evidence type="ECO:0000256" key="1">
    <source>
        <dbReference type="ARBA" id="ARBA00005234"/>
    </source>
</evidence>
<comment type="similarity">
    <text evidence="1">Belongs to the peptidase C48 family.</text>
</comment>
<name>A0A7G2DZ27_ARATH</name>
<proteinExistence type="inferred from homology"/>
<evidence type="ECO:0000259" key="4">
    <source>
        <dbReference type="PROSITE" id="PS50600"/>
    </source>
</evidence>
<dbReference type="Proteomes" id="UP000516314">
    <property type="component" value="Chromosome 1"/>
</dbReference>
<evidence type="ECO:0000313" key="5">
    <source>
        <dbReference type="EMBL" id="CAD5314697.1"/>
    </source>
</evidence>
<evidence type="ECO:0000313" key="6">
    <source>
        <dbReference type="Proteomes" id="UP000516314"/>
    </source>
</evidence>
<sequence length="341" mass="38673">MVMLELPNEILVDIMRRVGKASYLHMGAILRAGSRGLAQVHSKEMLMEAKLDELCVEPPQIFSKSINPINGFIFEAGPGRSFFEKCLHFENPTAVYFESLRLLTREQDLDGALAMVASLVPYYSVPTFAYAMTFKIVTKHIVSYRFFLDIAEANKPLETEYTDFKTCKNKRKFNWGVNIKVFVTGRPKGRAPTTFLQYAHLVYIPMNWYTSHWVSLVINLRMHTGQVFDPLIEATSDEEVQGLMAPVLEMIPGLVKQVVGKKYTKNFSTKPLTLERVIGVYQNQRGGDSGPLATKYIEMHSFGLDIDDMGEYTEEVVDELRKGYALDAYAEFIESAEATKT</sequence>
<protein>
    <submittedName>
        <fullName evidence="5">(thale cress) hypothetical protein</fullName>
    </submittedName>
</protein>
<dbReference type="Gene3D" id="3.40.395.10">
    <property type="entry name" value="Adenoviral Proteinase, Chain A"/>
    <property type="match status" value="1"/>
</dbReference>
<dbReference type="AlphaFoldDB" id="A0A7G2DZ27"/>
<keyword evidence="2" id="KW-0645">Protease</keyword>
<dbReference type="InterPro" id="IPR038765">
    <property type="entry name" value="Papain-like_cys_pep_sf"/>
</dbReference>
<feature type="domain" description="Ubiquitin-like protease family profile" evidence="4">
    <location>
        <begin position="93"/>
        <end position="300"/>
    </location>
</feature>
<keyword evidence="3" id="KW-0378">Hydrolase</keyword>
<dbReference type="Pfam" id="PF02902">
    <property type="entry name" value="Peptidase_C48"/>
    <property type="match status" value="1"/>
</dbReference>
<dbReference type="EMBL" id="LR881466">
    <property type="protein sequence ID" value="CAD5314697.1"/>
    <property type="molecule type" value="Genomic_DNA"/>
</dbReference>
<reference evidence="5 6" key="1">
    <citation type="submission" date="2020-09" db="EMBL/GenBank/DDBJ databases">
        <authorList>
            <person name="Ashkenazy H."/>
        </authorList>
    </citation>
    <scope>NUCLEOTIDE SEQUENCE [LARGE SCALE GENOMIC DNA]</scope>
    <source>
        <strain evidence="6">cv. Cdm-0</strain>
    </source>
</reference>
<dbReference type="InterPro" id="IPR003653">
    <property type="entry name" value="Peptidase_C48_C"/>
</dbReference>